<feature type="transmembrane region" description="Helical" evidence="2">
    <location>
        <begin position="30"/>
        <end position="51"/>
    </location>
</feature>
<dbReference type="InterPro" id="IPR023365">
    <property type="entry name" value="Sortase_dom-sf"/>
</dbReference>
<evidence type="ECO:0000256" key="1">
    <source>
        <dbReference type="ARBA" id="ARBA00022801"/>
    </source>
</evidence>
<accession>A0A1F7YMK6</accession>
<dbReference type="AlphaFoldDB" id="A0A1F7YMK6"/>
<proteinExistence type="predicted"/>
<evidence type="ECO:0008006" key="5">
    <source>
        <dbReference type="Google" id="ProtNLM"/>
    </source>
</evidence>
<keyword evidence="1" id="KW-0378">Hydrolase</keyword>
<sequence>MRPEGTIYNQKGGQESGEVRVSLTRILKAIYRFIQGASVGIIVLGMVFLLINFAPVALEEVAYYLGRRHIDPQLVDDATDIIEVQSLASSLGVDSHFSIVIPKIGARSKIIANVDPGVESEYRQALMEGVAHARGTYFPGQGNNIFLFSHSTGSSIDVTRFNAVFYLLRKLTKGDEIIIFFADRQYVYTVTEVITAAAVDTHWLTGLSDTEKLILQTCDPPGTSLNRLIVIGEPKNKLVQK</sequence>
<keyword evidence="2" id="KW-0812">Transmembrane</keyword>
<keyword evidence="2" id="KW-1133">Transmembrane helix</keyword>
<name>A0A1F7YMK6_9BACT</name>
<dbReference type="Pfam" id="PF04203">
    <property type="entry name" value="Sortase"/>
    <property type="match status" value="1"/>
</dbReference>
<evidence type="ECO:0000313" key="3">
    <source>
        <dbReference type="EMBL" id="OGM28517.1"/>
    </source>
</evidence>
<dbReference type="Proteomes" id="UP000177263">
    <property type="component" value="Unassembled WGS sequence"/>
</dbReference>
<keyword evidence="2" id="KW-0472">Membrane</keyword>
<reference evidence="3 4" key="1">
    <citation type="journal article" date="2016" name="Nat. Commun.">
        <title>Thousands of microbial genomes shed light on interconnected biogeochemical processes in an aquifer system.</title>
        <authorList>
            <person name="Anantharaman K."/>
            <person name="Brown C.T."/>
            <person name="Hug L.A."/>
            <person name="Sharon I."/>
            <person name="Castelle C.J."/>
            <person name="Probst A.J."/>
            <person name="Thomas B.C."/>
            <person name="Singh A."/>
            <person name="Wilkins M.J."/>
            <person name="Karaoz U."/>
            <person name="Brodie E.L."/>
            <person name="Williams K.H."/>
            <person name="Hubbard S.S."/>
            <person name="Banfield J.F."/>
        </authorList>
    </citation>
    <scope>NUCLEOTIDE SEQUENCE [LARGE SCALE GENOMIC DNA]</scope>
</reference>
<evidence type="ECO:0000256" key="2">
    <source>
        <dbReference type="SAM" id="Phobius"/>
    </source>
</evidence>
<dbReference type="NCBIfam" id="TIGR01076">
    <property type="entry name" value="sortase_fam"/>
    <property type="match status" value="1"/>
</dbReference>
<dbReference type="SUPFAM" id="SSF63817">
    <property type="entry name" value="Sortase"/>
    <property type="match status" value="1"/>
</dbReference>
<dbReference type="STRING" id="1802500.A2801_03665"/>
<protein>
    <recommendedName>
        <fullName evidence="5">Sortase</fullName>
    </recommendedName>
</protein>
<organism evidence="3 4">
    <name type="scientific">Candidatus Woesebacteria bacterium RIFCSPHIGHO2_01_FULL_41_10</name>
    <dbReference type="NCBI Taxonomy" id="1802500"/>
    <lineage>
        <taxon>Bacteria</taxon>
        <taxon>Candidatus Woeseibacteriota</taxon>
    </lineage>
</organism>
<dbReference type="Gene3D" id="2.40.260.10">
    <property type="entry name" value="Sortase"/>
    <property type="match status" value="1"/>
</dbReference>
<dbReference type="CDD" id="cd05830">
    <property type="entry name" value="Sortase_E"/>
    <property type="match status" value="1"/>
</dbReference>
<dbReference type="InterPro" id="IPR005754">
    <property type="entry name" value="Sortase"/>
</dbReference>
<gene>
    <name evidence="3" type="ORF">A2801_03665</name>
</gene>
<dbReference type="GO" id="GO:0016787">
    <property type="term" value="F:hydrolase activity"/>
    <property type="evidence" value="ECO:0007669"/>
    <property type="project" value="UniProtKB-KW"/>
</dbReference>
<evidence type="ECO:0000313" key="4">
    <source>
        <dbReference type="Proteomes" id="UP000177263"/>
    </source>
</evidence>
<dbReference type="EMBL" id="MGGM01000028">
    <property type="protein sequence ID" value="OGM28517.1"/>
    <property type="molecule type" value="Genomic_DNA"/>
</dbReference>
<dbReference type="InterPro" id="IPR042003">
    <property type="entry name" value="Sortase_E"/>
</dbReference>
<comment type="caution">
    <text evidence="3">The sequence shown here is derived from an EMBL/GenBank/DDBJ whole genome shotgun (WGS) entry which is preliminary data.</text>
</comment>